<accession>A0A7T0LJF3</accession>
<dbReference type="SUPFAM" id="SSF51735">
    <property type="entry name" value="NAD(P)-binding Rossmann-fold domains"/>
    <property type="match status" value="1"/>
</dbReference>
<dbReference type="Gene3D" id="3.90.180.10">
    <property type="entry name" value="Medium-chain alcohol dehydrogenases, catalytic domain"/>
    <property type="match status" value="1"/>
</dbReference>
<dbReference type="InterPro" id="IPR011032">
    <property type="entry name" value="GroES-like_sf"/>
</dbReference>
<proteinExistence type="inferred from homology"/>
<name>A0A7T0LJF3_9ACTO</name>
<dbReference type="SMART" id="SM00829">
    <property type="entry name" value="PKS_ER"/>
    <property type="match status" value="1"/>
</dbReference>
<keyword evidence="5" id="KW-0560">Oxidoreductase</keyword>
<dbReference type="SUPFAM" id="SSF50129">
    <property type="entry name" value="GroES-like"/>
    <property type="match status" value="1"/>
</dbReference>
<comment type="similarity">
    <text evidence="2">Belongs to the zinc-containing alcohol dehydrogenase family.</text>
</comment>
<dbReference type="InterPro" id="IPR036291">
    <property type="entry name" value="NAD(P)-bd_dom_sf"/>
</dbReference>
<dbReference type="AlphaFoldDB" id="A0A7T0LJF3"/>
<protein>
    <submittedName>
        <fullName evidence="7">Zinc-binding dehydrogenase</fullName>
    </submittedName>
</protein>
<dbReference type="Proteomes" id="UP000594637">
    <property type="component" value="Chromosome"/>
</dbReference>
<evidence type="ECO:0000313" key="8">
    <source>
        <dbReference type="Proteomes" id="UP000594637"/>
    </source>
</evidence>
<dbReference type="GO" id="GO:0016491">
    <property type="term" value="F:oxidoreductase activity"/>
    <property type="evidence" value="ECO:0007669"/>
    <property type="project" value="UniProtKB-KW"/>
</dbReference>
<reference evidence="7 8" key="1">
    <citation type="submission" date="2020-11" db="EMBL/GenBank/DDBJ databases">
        <title>Actinomyces sp. ZJ750.</title>
        <authorList>
            <person name="Zhou J."/>
        </authorList>
    </citation>
    <scope>NUCLEOTIDE SEQUENCE [LARGE SCALE GENOMIC DNA]</scope>
    <source>
        <strain evidence="7 8">ZJ750</strain>
    </source>
</reference>
<evidence type="ECO:0000256" key="3">
    <source>
        <dbReference type="ARBA" id="ARBA00022723"/>
    </source>
</evidence>
<evidence type="ECO:0000256" key="4">
    <source>
        <dbReference type="ARBA" id="ARBA00022833"/>
    </source>
</evidence>
<keyword evidence="4" id="KW-0862">Zinc</keyword>
<gene>
    <name evidence="7" type="ORF">ID810_09070</name>
</gene>
<comment type="cofactor">
    <cofactor evidence="1">
        <name>Zn(2+)</name>
        <dbReference type="ChEBI" id="CHEBI:29105"/>
    </cofactor>
</comment>
<dbReference type="RefSeq" id="WP_166855896.1">
    <property type="nucleotide sequence ID" value="NZ_CP063989.1"/>
</dbReference>
<evidence type="ECO:0000256" key="2">
    <source>
        <dbReference type="ARBA" id="ARBA00008072"/>
    </source>
</evidence>
<keyword evidence="3" id="KW-0479">Metal-binding</keyword>
<evidence type="ECO:0000256" key="1">
    <source>
        <dbReference type="ARBA" id="ARBA00001947"/>
    </source>
</evidence>
<dbReference type="InterPro" id="IPR013154">
    <property type="entry name" value="ADH-like_N"/>
</dbReference>
<dbReference type="Gene3D" id="3.40.50.720">
    <property type="entry name" value="NAD(P)-binding Rossmann-like Domain"/>
    <property type="match status" value="1"/>
</dbReference>
<dbReference type="Pfam" id="PF08240">
    <property type="entry name" value="ADH_N"/>
    <property type="match status" value="1"/>
</dbReference>
<keyword evidence="8" id="KW-1185">Reference proteome</keyword>
<feature type="domain" description="Enoyl reductase (ER)" evidence="6">
    <location>
        <begin position="22"/>
        <end position="377"/>
    </location>
</feature>
<dbReference type="GO" id="GO:0046872">
    <property type="term" value="F:metal ion binding"/>
    <property type="evidence" value="ECO:0007669"/>
    <property type="project" value="UniProtKB-KW"/>
</dbReference>
<dbReference type="InterPro" id="IPR020843">
    <property type="entry name" value="ER"/>
</dbReference>
<dbReference type="Pfam" id="PF00107">
    <property type="entry name" value="ADH_zinc_N"/>
    <property type="match status" value="1"/>
</dbReference>
<evidence type="ECO:0000313" key="7">
    <source>
        <dbReference type="EMBL" id="QPL04889.1"/>
    </source>
</evidence>
<dbReference type="PANTHER" id="PTHR43350:SF2">
    <property type="entry name" value="GROES-LIKE ZINC-BINDING ALCOHOL DEHYDROGENASE FAMILY PROTEIN"/>
    <property type="match status" value="1"/>
</dbReference>
<dbReference type="EMBL" id="CP063989">
    <property type="protein sequence ID" value="QPL04889.1"/>
    <property type="molecule type" value="Genomic_DNA"/>
</dbReference>
<dbReference type="PANTHER" id="PTHR43350">
    <property type="entry name" value="NAD-DEPENDENT ALCOHOL DEHYDROGENASE"/>
    <property type="match status" value="1"/>
</dbReference>
<evidence type="ECO:0000256" key="5">
    <source>
        <dbReference type="ARBA" id="ARBA00023002"/>
    </source>
</evidence>
<evidence type="ECO:0000259" key="6">
    <source>
        <dbReference type="SMART" id="SM00829"/>
    </source>
</evidence>
<organism evidence="7 8">
    <name type="scientific">Actinomyces respiraculi</name>
    <dbReference type="NCBI Taxonomy" id="2744574"/>
    <lineage>
        <taxon>Bacteria</taxon>
        <taxon>Bacillati</taxon>
        <taxon>Actinomycetota</taxon>
        <taxon>Actinomycetes</taxon>
        <taxon>Actinomycetales</taxon>
        <taxon>Actinomycetaceae</taxon>
        <taxon>Actinomyces</taxon>
    </lineage>
</organism>
<sequence length="381" mass="39477">MTSNDAFTIPQTMRAAVLRDHSTGLRVETIRTPRPKAGEVLIKVAACGLCHSDLHVIGGAIAFPLPAVLGHEVTGTIVELGPGNEHTGLKVGDRVAGGFLMPCGQCEACAAGRDELCGPFFDLNRLKGVLYDGTTRLAGLDGEPIYMYSMGGLAEYAVVPATAVAVTSESIDLVPAAILGCAAMTGYGAVRRGADLRFGESVAVVATGGVGTNIVQIAAAFGASQVIAIDVSDDKLAPMPGYGATAVVNSVTQDAREEVLRLTGGKGVDVAFEALGIPATWRTALDVLADGGRMVPIGLGAGVQTAEVEINRTVRRSQSILGSYGARTRQDLPAVVDLAAKGVINYTDVVSRRFPLEEAGVGYTALKNREIQGRAVVDMSL</sequence>
<dbReference type="KEGG" id="arep:ID810_09070"/>
<dbReference type="InterPro" id="IPR013149">
    <property type="entry name" value="ADH-like_C"/>
</dbReference>